<proteinExistence type="inferred from homology"/>
<dbReference type="GO" id="GO:0004497">
    <property type="term" value="F:monooxygenase activity"/>
    <property type="evidence" value="ECO:0007669"/>
    <property type="project" value="UniProtKB-KW"/>
</dbReference>
<dbReference type="EMBL" id="MCGO01000045">
    <property type="protein sequence ID" value="ORY38229.1"/>
    <property type="molecule type" value="Genomic_DNA"/>
</dbReference>
<keyword evidence="3" id="KW-0274">FAD</keyword>
<dbReference type="PANTHER" id="PTHR13789">
    <property type="entry name" value="MONOOXYGENASE"/>
    <property type="match status" value="1"/>
</dbReference>
<dbReference type="STRING" id="329046.A0A1Y2BU01"/>
<evidence type="ECO:0000256" key="4">
    <source>
        <dbReference type="ARBA" id="ARBA00023002"/>
    </source>
</evidence>
<protein>
    <submittedName>
        <fullName evidence="7">FAD/NAD(P)-binding domain-containing protein</fullName>
    </submittedName>
</protein>
<evidence type="ECO:0000259" key="6">
    <source>
        <dbReference type="Pfam" id="PF01494"/>
    </source>
</evidence>
<dbReference type="InterPro" id="IPR036188">
    <property type="entry name" value="FAD/NAD-bd_sf"/>
</dbReference>
<evidence type="ECO:0000256" key="2">
    <source>
        <dbReference type="ARBA" id="ARBA00022630"/>
    </source>
</evidence>
<keyword evidence="2" id="KW-0285">Flavoprotein</keyword>
<evidence type="ECO:0000313" key="7">
    <source>
        <dbReference type="EMBL" id="ORY38229.1"/>
    </source>
</evidence>
<dbReference type="GO" id="GO:0071949">
    <property type="term" value="F:FAD binding"/>
    <property type="evidence" value="ECO:0007669"/>
    <property type="project" value="InterPro"/>
</dbReference>
<sequence>MSSPSVIIVGSGLVGAATALALHQVGVKSTMYDQVNPMEVIMRGDAIEFGESGGAVSIQAGGLRVLRTLGLLEECFAAGTPLPYVTWAKIDGSKPIVGDSKVGNKKAGETDPALQVPLQILRSTLHTILMRACHKVGIKTLVGKKLLDVKQEDDTVTATFADGTTATGNLLIGADGIHSTTRRKVFGEDLVAKYMGEMGHIGVVNIKEHNITIKETEKTAFFIDRDKKYLAATFQVSDDIAAVNITTFGDAESQDQSYRPVTDLPKHAGRLADLLKSLGTPPHLEQMMRCSFRLSSYGIYDLPDLESYHKGRVILIGDAAHGMVPSAGIGLLTGLEDVGTLRACSNNFLTKRLEQGFGIVLQNPRRSWYDCCKSIA</sequence>
<dbReference type="SUPFAM" id="SSF51905">
    <property type="entry name" value="FAD/NAD(P)-binding domain"/>
    <property type="match status" value="1"/>
</dbReference>
<evidence type="ECO:0000256" key="1">
    <source>
        <dbReference type="ARBA" id="ARBA00007992"/>
    </source>
</evidence>
<evidence type="ECO:0000256" key="5">
    <source>
        <dbReference type="ARBA" id="ARBA00023033"/>
    </source>
</evidence>
<accession>A0A1Y2BU01</accession>
<dbReference type="AlphaFoldDB" id="A0A1Y2BU01"/>
<gene>
    <name evidence="7" type="ORF">BCR33DRAFT_769327</name>
</gene>
<keyword evidence="5" id="KW-0503">Monooxygenase</keyword>
<dbReference type="OrthoDB" id="47494at2759"/>
<keyword evidence="8" id="KW-1185">Reference proteome</keyword>
<evidence type="ECO:0000256" key="3">
    <source>
        <dbReference type="ARBA" id="ARBA00022827"/>
    </source>
</evidence>
<dbReference type="Pfam" id="PF01494">
    <property type="entry name" value="FAD_binding_3"/>
    <property type="match status" value="1"/>
</dbReference>
<organism evidence="7 8">
    <name type="scientific">Rhizoclosmatium globosum</name>
    <dbReference type="NCBI Taxonomy" id="329046"/>
    <lineage>
        <taxon>Eukaryota</taxon>
        <taxon>Fungi</taxon>
        <taxon>Fungi incertae sedis</taxon>
        <taxon>Chytridiomycota</taxon>
        <taxon>Chytridiomycota incertae sedis</taxon>
        <taxon>Chytridiomycetes</taxon>
        <taxon>Chytridiales</taxon>
        <taxon>Chytriomycetaceae</taxon>
        <taxon>Rhizoclosmatium</taxon>
    </lineage>
</organism>
<dbReference type="InterPro" id="IPR050493">
    <property type="entry name" value="FAD-dep_Monooxygenase_BioMet"/>
</dbReference>
<dbReference type="Proteomes" id="UP000193642">
    <property type="component" value="Unassembled WGS sequence"/>
</dbReference>
<reference evidence="7 8" key="1">
    <citation type="submission" date="2016-07" db="EMBL/GenBank/DDBJ databases">
        <title>Pervasive Adenine N6-methylation of Active Genes in Fungi.</title>
        <authorList>
            <consortium name="DOE Joint Genome Institute"/>
            <person name="Mondo S.J."/>
            <person name="Dannebaum R.O."/>
            <person name="Kuo R.C."/>
            <person name="Labutti K."/>
            <person name="Haridas S."/>
            <person name="Kuo A."/>
            <person name="Salamov A."/>
            <person name="Ahrendt S.R."/>
            <person name="Lipzen A."/>
            <person name="Sullivan W."/>
            <person name="Andreopoulos W.B."/>
            <person name="Clum A."/>
            <person name="Lindquist E."/>
            <person name="Daum C."/>
            <person name="Ramamoorthy G.K."/>
            <person name="Gryganskyi A."/>
            <person name="Culley D."/>
            <person name="Magnuson J.K."/>
            <person name="James T.Y."/>
            <person name="O'Malley M.A."/>
            <person name="Stajich J.E."/>
            <person name="Spatafora J.W."/>
            <person name="Visel A."/>
            <person name="Grigoriev I.V."/>
        </authorList>
    </citation>
    <scope>NUCLEOTIDE SEQUENCE [LARGE SCALE GENOMIC DNA]</scope>
    <source>
        <strain evidence="7 8">JEL800</strain>
    </source>
</reference>
<dbReference type="PRINTS" id="PR00420">
    <property type="entry name" value="RNGMNOXGNASE"/>
</dbReference>
<comment type="caution">
    <text evidence="7">The sequence shown here is derived from an EMBL/GenBank/DDBJ whole genome shotgun (WGS) entry which is preliminary data.</text>
</comment>
<dbReference type="InterPro" id="IPR002938">
    <property type="entry name" value="FAD-bd"/>
</dbReference>
<name>A0A1Y2BU01_9FUNG</name>
<keyword evidence="4" id="KW-0560">Oxidoreductase</keyword>
<dbReference type="Gene3D" id="3.50.50.60">
    <property type="entry name" value="FAD/NAD(P)-binding domain"/>
    <property type="match status" value="1"/>
</dbReference>
<dbReference type="PANTHER" id="PTHR13789:SF309">
    <property type="entry name" value="PUTATIVE (AFU_ORTHOLOGUE AFUA_6G14510)-RELATED"/>
    <property type="match status" value="1"/>
</dbReference>
<evidence type="ECO:0000313" key="8">
    <source>
        <dbReference type="Proteomes" id="UP000193642"/>
    </source>
</evidence>
<comment type="similarity">
    <text evidence="1">Belongs to the paxM FAD-dependent monooxygenase family.</text>
</comment>
<feature type="domain" description="FAD-binding" evidence="6">
    <location>
        <begin position="5"/>
        <end position="341"/>
    </location>
</feature>